<reference evidence="1" key="1">
    <citation type="submission" date="2018-06" db="EMBL/GenBank/DDBJ databases">
        <authorList>
            <person name="Zhirakovskaya E."/>
        </authorList>
    </citation>
    <scope>NUCLEOTIDE SEQUENCE</scope>
</reference>
<dbReference type="EMBL" id="UOFK01000102">
    <property type="protein sequence ID" value="VAW76826.1"/>
    <property type="molecule type" value="Genomic_DNA"/>
</dbReference>
<protein>
    <submittedName>
        <fullName evidence="1">Uncharacterized protein</fullName>
    </submittedName>
</protein>
<name>A0A3B0Z818_9ZZZZ</name>
<accession>A0A3B0Z818</accession>
<organism evidence="1">
    <name type="scientific">hydrothermal vent metagenome</name>
    <dbReference type="NCBI Taxonomy" id="652676"/>
    <lineage>
        <taxon>unclassified sequences</taxon>
        <taxon>metagenomes</taxon>
        <taxon>ecological metagenomes</taxon>
    </lineage>
</organism>
<proteinExistence type="predicted"/>
<feature type="non-terminal residue" evidence="1">
    <location>
        <position position="156"/>
    </location>
</feature>
<dbReference type="AlphaFoldDB" id="A0A3B0Z818"/>
<gene>
    <name evidence="1" type="ORF">MNBD_GAMMA13-629</name>
</gene>
<sequence>MDAPAWLNDSADIVHLLKAFIDRLDKQSAAARRHPVGIRLSKSTLPGLFKQGEEADRLWDLIKSLDEDHRIIHIKLKPQQDPFLPLYMQARLTLQEGGEERIRSWLQRPVGPSPLQQWRKSVADRRDLFPGTMEKLSAHRITLPGEDDISIITAFA</sequence>
<evidence type="ECO:0000313" key="1">
    <source>
        <dbReference type="EMBL" id="VAW76826.1"/>
    </source>
</evidence>